<reference evidence="1" key="1">
    <citation type="submission" date="2014-01" db="EMBL/GenBank/DDBJ databases">
        <authorList>
            <person name="Brown-Elliot B."/>
            <person name="Wallace R."/>
            <person name="Lenaerts A."/>
            <person name="Ordway D."/>
            <person name="DeGroote M.A."/>
            <person name="Parker T."/>
            <person name="Sizemore C."/>
            <person name="Tallon L.J."/>
            <person name="Sadzewicz L.K."/>
            <person name="Sengamalay N."/>
            <person name="Fraser C.M."/>
            <person name="Hine E."/>
            <person name="Shefchek K.A."/>
            <person name="Das S.P."/>
            <person name="Tettelin H."/>
        </authorList>
    </citation>
    <scope>NUCLEOTIDE SEQUENCE [LARGE SCALE GENOMIC DNA]</scope>
    <source>
        <strain evidence="1">4042</strain>
    </source>
</reference>
<proteinExistence type="predicted"/>
<dbReference type="AlphaFoldDB" id="X7ZYZ4"/>
<gene>
    <name evidence="1" type="ORF">I553_5318</name>
</gene>
<comment type="caution">
    <text evidence="1">The sequence shown here is derived from an EMBL/GenBank/DDBJ whole genome shotgun (WGS) entry which is preliminary data.</text>
</comment>
<name>X7ZYZ4_MYCXE</name>
<organism evidence="1">
    <name type="scientific">Mycobacterium xenopi 4042</name>
    <dbReference type="NCBI Taxonomy" id="1299334"/>
    <lineage>
        <taxon>Bacteria</taxon>
        <taxon>Bacillati</taxon>
        <taxon>Actinomycetota</taxon>
        <taxon>Actinomycetes</taxon>
        <taxon>Mycobacteriales</taxon>
        <taxon>Mycobacteriaceae</taxon>
        <taxon>Mycobacterium</taxon>
    </lineage>
</organism>
<accession>X7ZYZ4</accession>
<dbReference type="EMBL" id="JAOB01000069">
    <property type="protein sequence ID" value="EUA23845.1"/>
    <property type="molecule type" value="Genomic_DNA"/>
</dbReference>
<dbReference type="PATRIC" id="fig|1299334.3.peg.7275"/>
<evidence type="ECO:0000313" key="1">
    <source>
        <dbReference type="EMBL" id="EUA23845.1"/>
    </source>
</evidence>
<protein>
    <submittedName>
        <fullName evidence="1">RelA/SpoT domain protein</fullName>
    </submittedName>
</protein>
<sequence length="51" mass="6014">MLQLMTLIERLDEATPRLRVNRNVAWVELRNRVTAATRRRSWTAPRIPSTP</sequence>